<evidence type="ECO:0000313" key="3">
    <source>
        <dbReference type="Proteomes" id="UP000011083"/>
    </source>
</evidence>
<dbReference type="VEuPathDB" id="AmoebaDB:ACA1_142100"/>
<dbReference type="RefSeq" id="XP_004349607.1">
    <property type="nucleotide sequence ID" value="XM_004349557.1"/>
</dbReference>
<feature type="transmembrane region" description="Helical" evidence="1">
    <location>
        <begin position="71"/>
        <end position="90"/>
    </location>
</feature>
<proteinExistence type="predicted"/>
<keyword evidence="3" id="KW-1185">Reference proteome</keyword>
<reference evidence="2 3" key="1">
    <citation type="journal article" date="2013" name="Genome Biol.">
        <title>Genome of Acanthamoeba castellanii highlights extensive lateral gene transfer and early evolution of tyrosine kinase signaling.</title>
        <authorList>
            <person name="Clarke M."/>
            <person name="Lohan A.J."/>
            <person name="Liu B."/>
            <person name="Lagkouvardos I."/>
            <person name="Roy S."/>
            <person name="Zafar N."/>
            <person name="Bertelli C."/>
            <person name="Schilde C."/>
            <person name="Kianianmomeni A."/>
            <person name="Burglin T.R."/>
            <person name="Frech C."/>
            <person name="Turcotte B."/>
            <person name="Kopec K.O."/>
            <person name="Synnott J.M."/>
            <person name="Choo C."/>
            <person name="Paponov I."/>
            <person name="Finkler A."/>
            <person name="Soon Heng Tan C."/>
            <person name="Hutchins A.P."/>
            <person name="Weinmeier T."/>
            <person name="Rattei T."/>
            <person name="Chu J.S."/>
            <person name="Gimenez G."/>
            <person name="Irimia M."/>
            <person name="Rigden D.J."/>
            <person name="Fitzpatrick D.A."/>
            <person name="Lorenzo-Morales J."/>
            <person name="Bateman A."/>
            <person name="Chiu C.H."/>
            <person name="Tang P."/>
            <person name="Hegemann P."/>
            <person name="Fromm H."/>
            <person name="Raoult D."/>
            <person name="Greub G."/>
            <person name="Miranda-Saavedra D."/>
            <person name="Chen N."/>
            <person name="Nash P."/>
            <person name="Ginger M.L."/>
            <person name="Horn M."/>
            <person name="Schaap P."/>
            <person name="Caler L."/>
            <person name="Loftus B."/>
        </authorList>
    </citation>
    <scope>NUCLEOTIDE SEQUENCE [LARGE SCALE GENOMIC DNA]</scope>
    <source>
        <strain evidence="2 3">Neff</strain>
    </source>
</reference>
<evidence type="ECO:0000313" key="2">
    <source>
        <dbReference type="EMBL" id="ELR22519.1"/>
    </source>
</evidence>
<keyword evidence="1" id="KW-1133">Transmembrane helix</keyword>
<feature type="transmembrane region" description="Helical" evidence="1">
    <location>
        <begin position="20"/>
        <end position="37"/>
    </location>
</feature>
<gene>
    <name evidence="2" type="ORF">ACA1_142100</name>
</gene>
<dbReference type="KEGG" id="acan:ACA1_142100"/>
<dbReference type="AlphaFoldDB" id="L8HAG5"/>
<sequence length="173" mass="18780">MNLVTLLNRTLRLGFWGGSTLYHMAACLLVGLLLLLFPEEVLHYVIETGVVGVPAIEGSSSAMMSPLVANAVARLMGFQLAVVGLLFGMFGSVADHKARTRLNYFAMASYVGGITFHALHLYLRTGILRREVLVAGILSNTFGLCLVLVCLYFLAFDHFSTTHAAAKKQNKSS</sequence>
<feature type="transmembrane region" description="Helical" evidence="1">
    <location>
        <begin position="102"/>
        <end position="123"/>
    </location>
</feature>
<keyword evidence="1" id="KW-0812">Transmembrane</keyword>
<feature type="transmembrane region" description="Helical" evidence="1">
    <location>
        <begin position="132"/>
        <end position="155"/>
    </location>
</feature>
<accession>L8HAG5</accession>
<dbReference type="Proteomes" id="UP000011083">
    <property type="component" value="Unassembled WGS sequence"/>
</dbReference>
<keyword evidence="1" id="KW-0472">Membrane</keyword>
<dbReference type="GeneID" id="14923461"/>
<name>L8HAG5_ACACF</name>
<organism evidence="2 3">
    <name type="scientific">Acanthamoeba castellanii (strain ATCC 30010 / Neff)</name>
    <dbReference type="NCBI Taxonomy" id="1257118"/>
    <lineage>
        <taxon>Eukaryota</taxon>
        <taxon>Amoebozoa</taxon>
        <taxon>Discosea</taxon>
        <taxon>Longamoebia</taxon>
        <taxon>Centramoebida</taxon>
        <taxon>Acanthamoebidae</taxon>
        <taxon>Acanthamoeba</taxon>
    </lineage>
</organism>
<evidence type="ECO:0000256" key="1">
    <source>
        <dbReference type="SAM" id="Phobius"/>
    </source>
</evidence>
<dbReference type="EMBL" id="KB007883">
    <property type="protein sequence ID" value="ELR22519.1"/>
    <property type="molecule type" value="Genomic_DNA"/>
</dbReference>
<protein>
    <submittedName>
        <fullName evidence="2">Uncharacterized protein</fullName>
    </submittedName>
</protein>